<dbReference type="EMBL" id="AJIL01000023">
    <property type="protein sequence ID" value="KNF02487.1"/>
    <property type="molecule type" value="Genomic_DNA"/>
</dbReference>
<evidence type="ECO:0000256" key="1">
    <source>
        <dbReference type="SAM" id="MobiDB-lite"/>
    </source>
</evidence>
<keyword evidence="3" id="KW-1185">Reference proteome</keyword>
<evidence type="ECO:0000313" key="2">
    <source>
        <dbReference type="EMBL" id="KNF02487.1"/>
    </source>
</evidence>
<evidence type="ECO:0000313" key="3">
    <source>
        <dbReference type="Proteomes" id="UP000054564"/>
    </source>
</evidence>
<gene>
    <name evidence="2" type="ORF">PSTG_04392</name>
</gene>
<comment type="caution">
    <text evidence="2">The sequence shown here is derived from an EMBL/GenBank/DDBJ whole genome shotgun (WGS) entry which is preliminary data.</text>
</comment>
<proteinExistence type="predicted"/>
<sequence length="125" mass="13208">MLNDFLDGDFKTQKHKAILDFLLLNASALIVFARQVRLPGSGAGGAAGGTGESPQAAGSKLILTSCKYISVGLFNCLHNFFVRLPTGSSKDSRIKRNSFATLQRTEGLLPTPPEAESLLATPSAS</sequence>
<feature type="region of interest" description="Disordered" evidence="1">
    <location>
        <begin position="103"/>
        <end position="125"/>
    </location>
</feature>
<accession>A0A0L0VTG3</accession>
<protein>
    <submittedName>
        <fullName evidence="2">Uncharacterized protein</fullName>
    </submittedName>
</protein>
<dbReference type="Proteomes" id="UP000054564">
    <property type="component" value="Unassembled WGS sequence"/>
</dbReference>
<organism evidence="2 3">
    <name type="scientific">Puccinia striiformis f. sp. tritici PST-78</name>
    <dbReference type="NCBI Taxonomy" id="1165861"/>
    <lineage>
        <taxon>Eukaryota</taxon>
        <taxon>Fungi</taxon>
        <taxon>Dikarya</taxon>
        <taxon>Basidiomycota</taxon>
        <taxon>Pucciniomycotina</taxon>
        <taxon>Pucciniomycetes</taxon>
        <taxon>Pucciniales</taxon>
        <taxon>Pucciniaceae</taxon>
        <taxon>Puccinia</taxon>
    </lineage>
</organism>
<dbReference type="AlphaFoldDB" id="A0A0L0VTG3"/>
<reference evidence="3" key="1">
    <citation type="submission" date="2014-03" db="EMBL/GenBank/DDBJ databases">
        <title>The Genome Sequence of Puccinia striiformis f. sp. tritici PST-78.</title>
        <authorList>
            <consortium name="The Broad Institute Genome Sequencing Platform"/>
            <person name="Cuomo C."/>
            <person name="Hulbert S."/>
            <person name="Chen X."/>
            <person name="Walker B."/>
            <person name="Young S.K."/>
            <person name="Zeng Q."/>
            <person name="Gargeya S."/>
            <person name="Fitzgerald M."/>
            <person name="Haas B."/>
            <person name="Abouelleil A."/>
            <person name="Alvarado L."/>
            <person name="Arachchi H.M."/>
            <person name="Berlin A.M."/>
            <person name="Chapman S.B."/>
            <person name="Goldberg J."/>
            <person name="Griggs A."/>
            <person name="Gujja S."/>
            <person name="Hansen M."/>
            <person name="Howarth C."/>
            <person name="Imamovic A."/>
            <person name="Larimer J."/>
            <person name="McCowan C."/>
            <person name="Montmayeur A."/>
            <person name="Murphy C."/>
            <person name="Neiman D."/>
            <person name="Pearson M."/>
            <person name="Priest M."/>
            <person name="Roberts A."/>
            <person name="Saif S."/>
            <person name="Shea T."/>
            <person name="Sisk P."/>
            <person name="Sykes S."/>
            <person name="Wortman J."/>
            <person name="Nusbaum C."/>
            <person name="Birren B."/>
        </authorList>
    </citation>
    <scope>NUCLEOTIDE SEQUENCE [LARGE SCALE GENOMIC DNA]</scope>
    <source>
        <strain evidence="3">race PST-78</strain>
    </source>
</reference>
<name>A0A0L0VTG3_9BASI</name>